<proteinExistence type="predicted"/>
<dbReference type="PANTHER" id="PTHR43649">
    <property type="entry name" value="ARABINOSE-BINDING PROTEIN-RELATED"/>
    <property type="match status" value="1"/>
</dbReference>
<dbReference type="SUPFAM" id="SSF53850">
    <property type="entry name" value="Periplasmic binding protein-like II"/>
    <property type="match status" value="1"/>
</dbReference>
<dbReference type="PROSITE" id="PS51257">
    <property type="entry name" value="PROKAR_LIPOPROTEIN"/>
    <property type="match status" value="1"/>
</dbReference>
<dbReference type="Pfam" id="PF01547">
    <property type="entry name" value="SBP_bac_1"/>
    <property type="match status" value="1"/>
</dbReference>
<evidence type="ECO:0000256" key="3">
    <source>
        <dbReference type="ARBA" id="ARBA00023136"/>
    </source>
</evidence>
<gene>
    <name evidence="8" type="ORF">EJQ19_02685</name>
</gene>
<dbReference type="EMBL" id="RXHU01000011">
    <property type="protein sequence ID" value="RTE11211.1"/>
    <property type="molecule type" value="Genomic_DNA"/>
</dbReference>
<feature type="coiled-coil region" evidence="6">
    <location>
        <begin position="411"/>
        <end position="438"/>
    </location>
</feature>
<dbReference type="InterPro" id="IPR050490">
    <property type="entry name" value="Bact_solute-bd_prot1"/>
</dbReference>
<dbReference type="PANTHER" id="PTHR43649:SF33">
    <property type="entry name" value="POLYGALACTURONAN_RHAMNOGALACTURONAN-BINDING PROTEIN YTCQ"/>
    <property type="match status" value="1"/>
</dbReference>
<reference evidence="8 9" key="1">
    <citation type="submission" date="2018-12" db="EMBL/GenBank/DDBJ databases">
        <title>Bacillus ochoae sp. nov., Paenibacillus whitsoniae sp. nov., Paenibacillus spiritus sp. nov. Isolated from the Mars Exploration Rover during spacecraft assembly.</title>
        <authorList>
            <person name="Seuylemezian A."/>
            <person name="Vaishampayan P."/>
        </authorList>
    </citation>
    <scope>NUCLEOTIDE SEQUENCE [LARGE SCALE GENOMIC DNA]</scope>
    <source>
        <strain evidence="8 9">MER 54</strain>
    </source>
</reference>
<dbReference type="RefSeq" id="WP_126139662.1">
    <property type="nucleotide sequence ID" value="NZ_RXHU01000011.1"/>
</dbReference>
<keyword evidence="2 7" id="KW-0732">Signal</keyword>
<keyword evidence="4" id="KW-0564">Palmitate</keyword>
<keyword evidence="5" id="KW-0449">Lipoprotein</keyword>
<accession>A0A430JJK0</accession>
<evidence type="ECO:0000256" key="2">
    <source>
        <dbReference type="ARBA" id="ARBA00022729"/>
    </source>
</evidence>
<keyword evidence="1" id="KW-1003">Cell membrane</keyword>
<evidence type="ECO:0000256" key="5">
    <source>
        <dbReference type="ARBA" id="ARBA00023288"/>
    </source>
</evidence>
<feature type="signal peptide" evidence="7">
    <location>
        <begin position="1"/>
        <end position="19"/>
    </location>
</feature>
<sequence length="440" mass="47834">MKKVLGTVLVLALSASALTACGSKDSNEGAAGTASAQPTAAGATASASANANVKGKLTFVTNRTDLINDGTFDKYEKAFKMKYPGVEDVEFEGITNYESDIRVRLSANNVGDVLMIPSNIATQDLGKFFATVNDAADELGDLYFKNIKADGGSIYGIVSGVSTEGIVYNKQAFQKAGITSPPKTLDEFYAACEKLKAAGIVPIYINNGAQWPMKQWGEVLAPFMSGNAHYLDTMNNTDEPFKVDNEFGKGFAILRTLKEKGYIEKDLYSNVWEASKGEIASGKAGMYFLGNWVINQVIGAGAKSEDIGFFPFPYDNSGKLNAPLNYDYFYGVSAASKNKETAKAWIKFMVQESGFVEASGFIPPQKSKEPGLAQLKEFSSYKPNFIENVATSSKWNDIGNAAKIDFYGGKYIQKVLEAKDLKTELDELNKRWKEARASVK</sequence>
<evidence type="ECO:0000256" key="6">
    <source>
        <dbReference type="SAM" id="Coils"/>
    </source>
</evidence>
<keyword evidence="3" id="KW-0472">Membrane</keyword>
<protein>
    <submittedName>
        <fullName evidence="8">Carbohydrate ABC transporter substrate-binding protein</fullName>
    </submittedName>
</protein>
<dbReference type="AlphaFoldDB" id="A0A430JJK0"/>
<keyword evidence="9" id="KW-1185">Reference proteome</keyword>
<dbReference type="Gene3D" id="3.40.190.10">
    <property type="entry name" value="Periplasmic binding protein-like II"/>
    <property type="match status" value="2"/>
</dbReference>
<dbReference type="InterPro" id="IPR006059">
    <property type="entry name" value="SBP"/>
</dbReference>
<evidence type="ECO:0000256" key="1">
    <source>
        <dbReference type="ARBA" id="ARBA00022475"/>
    </source>
</evidence>
<name>A0A430JJK0_9BACL</name>
<dbReference type="Proteomes" id="UP000276128">
    <property type="component" value="Unassembled WGS sequence"/>
</dbReference>
<organism evidence="8 9">
    <name type="scientific">Paenibacillus whitsoniae</name>
    <dbReference type="NCBI Taxonomy" id="2496558"/>
    <lineage>
        <taxon>Bacteria</taxon>
        <taxon>Bacillati</taxon>
        <taxon>Bacillota</taxon>
        <taxon>Bacilli</taxon>
        <taxon>Bacillales</taxon>
        <taxon>Paenibacillaceae</taxon>
        <taxon>Paenibacillus</taxon>
    </lineage>
</organism>
<feature type="chain" id="PRO_5039584107" evidence="7">
    <location>
        <begin position="20"/>
        <end position="440"/>
    </location>
</feature>
<evidence type="ECO:0000313" key="8">
    <source>
        <dbReference type="EMBL" id="RTE11211.1"/>
    </source>
</evidence>
<keyword evidence="6" id="KW-0175">Coiled coil</keyword>
<comment type="caution">
    <text evidence="8">The sequence shown here is derived from an EMBL/GenBank/DDBJ whole genome shotgun (WGS) entry which is preliminary data.</text>
</comment>
<evidence type="ECO:0000313" key="9">
    <source>
        <dbReference type="Proteomes" id="UP000276128"/>
    </source>
</evidence>
<evidence type="ECO:0000256" key="4">
    <source>
        <dbReference type="ARBA" id="ARBA00023139"/>
    </source>
</evidence>
<dbReference type="OrthoDB" id="2060074at2"/>
<evidence type="ECO:0000256" key="7">
    <source>
        <dbReference type="SAM" id="SignalP"/>
    </source>
</evidence>